<name>A0A7Z0D5K4_9MICO</name>
<feature type="transmembrane region" description="Helical" evidence="1">
    <location>
        <begin position="101"/>
        <end position="125"/>
    </location>
</feature>
<feature type="transmembrane region" description="Helical" evidence="1">
    <location>
        <begin position="331"/>
        <end position="352"/>
    </location>
</feature>
<feature type="transmembrane region" description="Helical" evidence="1">
    <location>
        <begin position="204"/>
        <end position="222"/>
    </location>
</feature>
<keyword evidence="1" id="KW-0472">Membrane</keyword>
<feature type="transmembrane region" description="Helical" evidence="1">
    <location>
        <begin position="131"/>
        <end position="153"/>
    </location>
</feature>
<feature type="transmembrane region" description="Helical" evidence="1">
    <location>
        <begin position="381"/>
        <end position="402"/>
    </location>
</feature>
<proteinExistence type="predicted"/>
<comment type="caution">
    <text evidence="2">The sequence shown here is derived from an EMBL/GenBank/DDBJ whole genome shotgun (WGS) entry which is preliminary data.</text>
</comment>
<keyword evidence="3" id="KW-1185">Reference proteome</keyword>
<feature type="transmembrane region" description="Helical" evidence="1">
    <location>
        <begin position="455"/>
        <end position="482"/>
    </location>
</feature>
<feature type="transmembrane region" description="Helical" evidence="1">
    <location>
        <begin position="234"/>
        <end position="256"/>
    </location>
</feature>
<accession>A0A7Z0D5K4</accession>
<organism evidence="2 3">
    <name type="scientific">Spelaeicoccus albus</name>
    <dbReference type="NCBI Taxonomy" id="1280376"/>
    <lineage>
        <taxon>Bacteria</taxon>
        <taxon>Bacillati</taxon>
        <taxon>Actinomycetota</taxon>
        <taxon>Actinomycetes</taxon>
        <taxon>Micrococcales</taxon>
        <taxon>Brevibacteriaceae</taxon>
        <taxon>Spelaeicoccus</taxon>
    </lineage>
</organism>
<feature type="transmembrane region" description="Helical" evidence="1">
    <location>
        <begin position="408"/>
        <end position="434"/>
    </location>
</feature>
<reference evidence="2 3" key="1">
    <citation type="submission" date="2020-07" db="EMBL/GenBank/DDBJ databases">
        <title>Sequencing the genomes of 1000 actinobacteria strains.</title>
        <authorList>
            <person name="Klenk H.-P."/>
        </authorList>
    </citation>
    <scope>NUCLEOTIDE SEQUENCE [LARGE SCALE GENOMIC DNA]</scope>
    <source>
        <strain evidence="2 3">DSM 26341</strain>
    </source>
</reference>
<dbReference type="RefSeq" id="WP_179429493.1">
    <property type="nucleotide sequence ID" value="NZ_JACBZP010000001.1"/>
</dbReference>
<feature type="transmembrane region" description="Helical" evidence="1">
    <location>
        <begin position="305"/>
        <end position="325"/>
    </location>
</feature>
<gene>
    <name evidence="2" type="ORF">BJY26_003540</name>
</gene>
<feature type="transmembrane region" description="Helical" evidence="1">
    <location>
        <begin position="24"/>
        <end position="47"/>
    </location>
</feature>
<dbReference type="AlphaFoldDB" id="A0A7Z0D5K4"/>
<keyword evidence="1" id="KW-1133">Transmembrane helix</keyword>
<evidence type="ECO:0000313" key="2">
    <source>
        <dbReference type="EMBL" id="NYI69234.1"/>
    </source>
</evidence>
<feature type="transmembrane region" description="Helical" evidence="1">
    <location>
        <begin position="59"/>
        <end position="80"/>
    </location>
</feature>
<feature type="transmembrane region" description="Helical" evidence="1">
    <location>
        <begin position="173"/>
        <end position="192"/>
    </location>
</feature>
<sequence>MVAHLVRLKLQLLKGSLRGRTGRIIVLIIGALYGLMIVGFGVVGLVALRLFGNPEVSRIVLVCGGSLAVLGWLLLPLFAFGIDETLDPLRFQTFAIPMKRLVTGLFAASFVSVPAAATTLLLLVTTVTWSYSVPAVLVAVIGALLGAGTCVAVSRAATSAVSSALASRRWRDVLSIIGLVAVVAFGPVVNLVTQHRMSIDDGPLTGVATVLGWTPLGFAFAAPADAATGHLPLAILRLVLAAATLGLLLLAWTSALKRTLERGPTHRQVSTGLSSGLGWFSTLPGTPSGAIAARTVTYWRRDPRYFGSIAMLVLLPLIVVVYSLVVSDSGTVASGAYLAVAPIVAYMIGWGVHSDVSMDNTAFALHVSSGVSGRADRIGRLAPWLVVGLPVVVIYAVAASGLTGRWDLLPATIGLSACLLGAGLGLSAVTSVTIPYPSPGPGDSPFRTPPGATGITMLVQFATLAAVVVLSLPILVTALIAMFAAPGIGWIVLPAGVVLGGVYLVVGVRLGASTFDRRAPDILARIHGFASS</sequence>
<protein>
    <submittedName>
        <fullName evidence="2">ABC-2 type transport system permease protein</fullName>
    </submittedName>
</protein>
<keyword evidence="1" id="KW-0812">Transmembrane</keyword>
<dbReference type="EMBL" id="JACBZP010000001">
    <property type="protein sequence ID" value="NYI69234.1"/>
    <property type="molecule type" value="Genomic_DNA"/>
</dbReference>
<evidence type="ECO:0000313" key="3">
    <source>
        <dbReference type="Proteomes" id="UP000539111"/>
    </source>
</evidence>
<feature type="transmembrane region" description="Helical" evidence="1">
    <location>
        <begin position="488"/>
        <end position="508"/>
    </location>
</feature>
<evidence type="ECO:0000256" key="1">
    <source>
        <dbReference type="SAM" id="Phobius"/>
    </source>
</evidence>
<dbReference type="Proteomes" id="UP000539111">
    <property type="component" value="Unassembled WGS sequence"/>
</dbReference>